<dbReference type="RefSeq" id="WP_284295871.1">
    <property type="nucleotide sequence ID" value="NZ_BSSV01000001.1"/>
</dbReference>
<dbReference type="CDD" id="cd01949">
    <property type="entry name" value="GGDEF"/>
    <property type="match status" value="1"/>
</dbReference>
<evidence type="ECO:0000256" key="2">
    <source>
        <dbReference type="ARBA" id="ARBA00034247"/>
    </source>
</evidence>
<dbReference type="Gene3D" id="3.30.70.270">
    <property type="match status" value="1"/>
</dbReference>
<dbReference type="SMART" id="SM00267">
    <property type="entry name" value="GGDEF"/>
    <property type="match status" value="1"/>
</dbReference>
<keyword evidence="4" id="KW-0472">Membrane</keyword>
<feature type="transmembrane region" description="Helical" evidence="4">
    <location>
        <begin position="216"/>
        <end position="233"/>
    </location>
</feature>
<name>A0ABQ6HAJ0_9GAMM</name>
<dbReference type="PANTHER" id="PTHR45138">
    <property type="entry name" value="REGULATORY COMPONENTS OF SENSORY TRANSDUCTION SYSTEM"/>
    <property type="match status" value="1"/>
</dbReference>
<dbReference type="EC" id="2.7.7.65" evidence="1"/>
<accession>A0ABQ6HAJ0</accession>
<evidence type="ECO:0000256" key="3">
    <source>
        <dbReference type="SAM" id="Coils"/>
    </source>
</evidence>
<reference evidence="6 7" key="1">
    <citation type="submission" date="2023-03" db="EMBL/GenBank/DDBJ databases">
        <title>Thalassotalea loyana LMG 22536T draft genome sequence.</title>
        <authorList>
            <person name="Sawabe T."/>
        </authorList>
    </citation>
    <scope>NUCLEOTIDE SEQUENCE [LARGE SCALE GENOMIC DNA]</scope>
    <source>
        <strain evidence="6 7">LMG 22536</strain>
    </source>
</reference>
<dbReference type="Pfam" id="PF00990">
    <property type="entry name" value="GGDEF"/>
    <property type="match status" value="1"/>
</dbReference>
<evidence type="ECO:0000313" key="7">
    <source>
        <dbReference type="Proteomes" id="UP001157134"/>
    </source>
</evidence>
<sequence>MKSIKLVFLVFLLVISFSGLSVTFQTVSETIDKTSLQRINPLLDSSVTFAIRDDVKSLFNNNDVVVPDDITINRLLLKQSSLNNGELYLVYMVQAVSLLEREDFNEAHDAFETAIEFEGSISESQRSLPLFNQLYLLQSKLYEHQENYKLAYDKRDVYFDRMIEHYKSLNKKRILSLKEKYQTEIKQNNNELLKNQNELKQLQLQKLVQKEQQQRHIIWVVSVVILIFIALIIRQFQIRKRLKTYSETDALTGIDNRKVLFDLGAEIVEQAKQDGAQVSVLLFDLDHFKKINDQYGHPVGDEVLIKVANLAKETVRSRDLLVRFGGEEFIAILPDASIEQAKAMAERLREKIAQCRFDKPLENIKITTSVGVATLAFDMSLDQLINNADVAMYQAKLSGRDTALIYHDEMEHKPANYRRNS</sequence>
<dbReference type="NCBIfam" id="TIGR00254">
    <property type="entry name" value="GGDEF"/>
    <property type="match status" value="1"/>
</dbReference>
<dbReference type="Proteomes" id="UP001157134">
    <property type="component" value="Unassembled WGS sequence"/>
</dbReference>
<keyword evidence="3" id="KW-0175">Coiled coil</keyword>
<evidence type="ECO:0000259" key="5">
    <source>
        <dbReference type="PROSITE" id="PS50887"/>
    </source>
</evidence>
<dbReference type="SUPFAM" id="SSF55073">
    <property type="entry name" value="Nucleotide cyclase"/>
    <property type="match status" value="1"/>
</dbReference>
<evidence type="ECO:0000256" key="4">
    <source>
        <dbReference type="SAM" id="Phobius"/>
    </source>
</evidence>
<proteinExistence type="predicted"/>
<organism evidence="6 7">
    <name type="scientific">Thalassotalea loyana</name>
    <dbReference type="NCBI Taxonomy" id="280483"/>
    <lineage>
        <taxon>Bacteria</taxon>
        <taxon>Pseudomonadati</taxon>
        <taxon>Pseudomonadota</taxon>
        <taxon>Gammaproteobacteria</taxon>
        <taxon>Alteromonadales</taxon>
        <taxon>Colwelliaceae</taxon>
        <taxon>Thalassotalea</taxon>
    </lineage>
</organism>
<gene>
    <name evidence="6" type="ORF">tloyanaT_05720</name>
</gene>
<keyword evidence="7" id="KW-1185">Reference proteome</keyword>
<keyword evidence="4" id="KW-1133">Transmembrane helix</keyword>
<dbReference type="PANTHER" id="PTHR45138:SF9">
    <property type="entry name" value="DIGUANYLATE CYCLASE DGCM-RELATED"/>
    <property type="match status" value="1"/>
</dbReference>
<comment type="caution">
    <text evidence="6">The sequence shown here is derived from an EMBL/GenBank/DDBJ whole genome shotgun (WGS) entry which is preliminary data.</text>
</comment>
<dbReference type="InterPro" id="IPR050469">
    <property type="entry name" value="Diguanylate_Cyclase"/>
</dbReference>
<keyword evidence="4" id="KW-0812">Transmembrane</keyword>
<dbReference type="PROSITE" id="PS50887">
    <property type="entry name" value="GGDEF"/>
    <property type="match status" value="1"/>
</dbReference>
<dbReference type="InterPro" id="IPR029787">
    <property type="entry name" value="Nucleotide_cyclase"/>
</dbReference>
<feature type="domain" description="GGDEF" evidence="5">
    <location>
        <begin position="276"/>
        <end position="408"/>
    </location>
</feature>
<dbReference type="InterPro" id="IPR000160">
    <property type="entry name" value="GGDEF_dom"/>
</dbReference>
<protein>
    <recommendedName>
        <fullName evidence="1">diguanylate cyclase</fullName>
        <ecNumber evidence="1">2.7.7.65</ecNumber>
    </recommendedName>
</protein>
<evidence type="ECO:0000256" key="1">
    <source>
        <dbReference type="ARBA" id="ARBA00012528"/>
    </source>
</evidence>
<evidence type="ECO:0000313" key="6">
    <source>
        <dbReference type="EMBL" id="GLX84320.1"/>
    </source>
</evidence>
<feature type="coiled-coil region" evidence="3">
    <location>
        <begin position="171"/>
        <end position="213"/>
    </location>
</feature>
<dbReference type="EMBL" id="BSSV01000001">
    <property type="protein sequence ID" value="GLX84320.1"/>
    <property type="molecule type" value="Genomic_DNA"/>
</dbReference>
<dbReference type="InterPro" id="IPR043128">
    <property type="entry name" value="Rev_trsase/Diguanyl_cyclase"/>
</dbReference>
<comment type="catalytic activity">
    <reaction evidence="2">
        <text>2 GTP = 3',3'-c-di-GMP + 2 diphosphate</text>
        <dbReference type="Rhea" id="RHEA:24898"/>
        <dbReference type="ChEBI" id="CHEBI:33019"/>
        <dbReference type="ChEBI" id="CHEBI:37565"/>
        <dbReference type="ChEBI" id="CHEBI:58805"/>
        <dbReference type="EC" id="2.7.7.65"/>
    </reaction>
</comment>